<organism evidence="2 3">
    <name type="scientific">Armillaria luteobubalina</name>
    <dbReference type="NCBI Taxonomy" id="153913"/>
    <lineage>
        <taxon>Eukaryota</taxon>
        <taxon>Fungi</taxon>
        <taxon>Dikarya</taxon>
        <taxon>Basidiomycota</taxon>
        <taxon>Agaricomycotina</taxon>
        <taxon>Agaricomycetes</taxon>
        <taxon>Agaricomycetidae</taxon>
        <taxon>Agaricales</taxon>
        <taxon>Marasmiineae</taxon>
        <taxon>Physalacriaceae</taxon>
        <taxon>Armillaria</taxon>
    </lineage>
</organism>
<dbReference type="Proteomes" id="UP001175228">
    <property type="component" value="Unassembled WGS sequence"/>
</dbReference>
<gene>
    <name evidence="2" type="ORF">EDD18DRAFT_1205310</name>
</gene>
<evidence type="ECO:0000313" key="2">
    <source>
        <dbReference type="EMBL" id="KAK0480998.1"/>
    </source>
</evidence>
<reference evidence="2" key="1">
    <citation type="submission" date="2023-06" db="EMBL/GenBank/DDBJ databases">
        <authorList>
            <consortium name="Lawrence Berkeley National Laboratory"/>
            <person name="Ahrendt S."/>
            <person name="Sahu N."/>
            <person name="Indic B."/>
            <person name="Wong-Bajracharya J."/>
            <person name="Merenyi Z."/>
            <person name="Ke H.-M."/>
            <person name="Monk M."/>
            <person name="Kocsube S."/>
            <person name="Drula E."/>
            <person name="Lipzen A."/>
            <person name="Balint B."/>
            <person name="Henrissat B."/>
            <person name="Andreopoulos B."/>
            <person name="Martin F.M."/>
            <person name="Harder C.B."/>
            <person name="Rigling D."/>
            <person name="Ford K.L."/>
            <person name="Foster G.D."/>
            <person name="Pangilinan J."/>
            <person name="Papanicolaou A."/>
            <person name="Barry K."/>
            <person name="LaButti K."/>
            <person name="Viragh M."/>
            <person name="Koriabine M."/>
            <person name="Yan M."/>
            <person name="Riley R."/>
            <person name="Champramary S."/>
            <person name="Plett K.L."/>
            <person name="Tsai I.J."/>
            <person name="Slot J."/>
            <person name="Sipos G."/>
            <person name="Plett J."/>
            <person name="Nagy L.G."/>
            <person name="Grigoriev I.V."/>
        </authorList>
    </citation>
    <scope>NUCLEOTIDE SEQUENCE</scope>
    <source>
        <strain evidence="2">HWK02</strain>
    </source>
</reference>
<sequence>MGFVGPSCPMVDAGIIARIGALHAPRRLMVPGEWTVQTLQDLFTPYRDIYFAGVRENRGIRPRDCGTTPQIVHLTGIQRNQVEDHILSTLHTVKHSMGLSLRHDMDKETMDIEFLDKDEADTFLFQFQPILAEQKDLTATAVETANLNPMTVFALSLGAKRALWLGLRNKKVSNDNSGEMMSIRYRTSVPVPYASLVVFFVGVYAAMNALIGLEKGGNLLFLLALNVEVPLQTDWDYRYTPSSLS</sequence>
<evidence type="ECO:0000256" key="1">
    <source>
        <dbReference type="SAM" id="Phobius"/>
    </source>
</evidence>
<dbReference type="AlphaFoldDB" id="A0AA39PCR0"/>
<accession>A0AA39PCR0</accession>
<protein>
    <submittedName>
        <fullName evidence="2">Uncharacterized protein</fullName>
    </submittedName>
</protein>
<keyword evidence="1" id="KW-1133">Transmembrane helix</keyword>
<keyword evidence="3" id="KW-1185">Reference proteome</keyword>
<name>A0AA39PCR0_9AGAR</name>
<feature type="transmembrane region" description="Helical" evidence="1">
    <location>
        <begin position="191"/>
        <end position="213"/>
    </location>
</feature>
<dbReference type="EMBL" id="JAUEPU010000079">
    <property type="protein sequence ID" value="KAK0480998.1"/>
    <property type="molecule type" value="Genomic_DNA"/>
</dbReference>
<proteinExistence type="predicted"/>
<evidence type="ECO:0000313" key="3">
    <source>
        <dbReference type="Proteomes" id="UP001175228"/>
    </source>
</evidence>
<keyword evidence="1" id="KW-0812">Transmembrane</keyword>
<keyword evidence="1" id="KW-0472">Membrane</keyword>
<comment type="caution">
    <text evidence="2">The sequence shown here is derived from an EMBL/GenBank/DDBJ whole genome shotgun (WGS) entry which is preliminary data.</text>
</comment>